<reference evidence="5 6" key="1">
    <citation type="journal article" date="2021" name="Elife">
        <title>Chloroplast acquisition without the gene transfer in kleptoplastic sea slugs, Plakobranchus ocellatus.</title>
        <authorList>
            <person name="Maeda T."/>
            <person name="Takahashi S."/>
            <person name="Yoshida T."/>
            <person name="Shimamura S."/>
            <person name="Takaki Y."/>
            <person name="Nagai Y."/>
            <person name="Toyoda A."/>
            <person name="Suzuki Y."/>
            <person name="Arimoto A."/>
            <person name="Ishii H."/>
            <person name="Satoh N."/>
            <person name="Nishiyama T."/>
            <person name="Hasebe M."/>
            <person name="Maruyama T."/>
            <person name="Minagawa J."/>
            <person name="Obokata J."/>
            <person name="Shigenobu S."/>
        </authorList>
    </citation>
    <scope>NUCLEOTIDE SEQUENCE [LARGE SCALE GENOMIC DNA]</scope>
</reference>
<dbReference type="SMART" id="SM00408">
    <property type="entry name" value="IGc2"/>
    <property type="match status" value="3"/>
</dbReference>
<dbReference type="SUPFAM" id="SSF48726">
    <property type="entry name" value="Immunoglobulin"/>
    <property type="match status" value="3"/>
</dbReference>
<dbReference type="InterPro" id="IPR013783">
    <property type="entry name" value="Ig-like_fold"/>
</dbReference>
<dbReference type="AlphaFoldDB" id="A0AAV4F6W0"/>
<keyword evidence="2" id="KW-1015">Disulfide bond</keyword>
<dbReference type="GO" id="GO:0098609">
    <property type="term" value="P:cell-cell adhesion"/>
    <property type="evidence" value="ECO:0007669"/>
    <property type="project" value="TreeGrafter"/>
</dbReference>
<dbReference type="Proteomes" id="UP000762676">
    <property type="component" value="Unassembled WGS sequence"/>
</dbReference>
<dbReference type="FunFam" id="2.60.40.10:FF:000032">
    <property type="entry name" value="palladin isoform X1"/>
    <property type="match status" value="3"/>
</dbReference>
<dbReference type="EMBL" id="BMAT01011218">
    <property type="protein sequence ID" value="GFR68724.1"/>
    <property type="molecule type" value="Genomic_DNA"/>
</dbReference>
<dbReference type="PANTHER" id="PTHR44170">
    <property type="entry name" value="PROTEIN SIDEKICK"/>
    <property type="match status" value="1"/>
</dbReference>
<dbReference type="Pfam" id="PF07679">
    <property type="entry name" value="I-set"/>
    <property type="match status" value="3"/>
</dbReference>
<dbReference type="InterPro" id="IPR007110">
    <property type="entry name" value="Ig-like_dom"/>
</dbReference>
<dbReference type="PROSITE" id="PS50835">
    <property type="entry name" value="IG_LIKE"/>
    <property type="match status" value="3"/>
</dbReference>
<feature type="domain" description="Ig-like" evidence="4">
    <location>
        <begin position="11"/>
        <end position="97"/>
    </location>
</feature>
<dbReference type="InterPro" id="IPR036179">
    <property type="entry name" value="Ig-like_dom_sf"/>
</dbReference>
<keyword evidence="6" id="KW-1185">Reference proteome</keyword>
<dbReference type="Gene3D" id="2.60.40.10">
    <property type="entry name" value="Immunoglobulins"/>
    <property type="match status" value="3"/>
</dbReference>
<proteinExistence type="predicted"/>
<dbReference type="InterPro" id="IPR003599">
    <property type="entry name" value="Ig_sub"/>
</dbReference>
<evidence type="ECO:0000256" key="2">
    <source>
        <dbReference type="ARBA" id="ARBA00023157"/>
    </source>
</evidence>
<evidence type="ECO:0000313" key="5">
    <source>
        <dbReference type="EMBL" id="GFR68724.1"/>
    </source>
</evidence>
<comment type="caution">
    <text evidence="5">The sequence shown here is derived from an EMBL/GenBank/DDBJ whole genome shotgun (WGS) entry which is preliminary data.</text>
</comment>
<evidence type="ECO:0000259" key="4">
    <source>
        <dbReference type="PROSITE" id="PS50835"/>
    </source>
</evidence>
<evidence type="ECO:0000313" key="6">
    <source>
        <dbReference type="Proteomes" id="UP000762676"/>
    </source>
</evidence>
<name>A0AAV4F6W0_9GAST</name>
<evidence type="ECO:0000256" key="1">
    <source>
        <dbReference type="ARBA" id="ARBA00022737"/>
    </source>
</evidence>
<dbReference type="SMART" id="SM00409">
    <property type="entry name" value="IG"/>
    <property type="match status" value="3"/>
</dbReference>
<keyword evidence="3" id="KW-0393">Immunoglobulin domain</keyword>
<evidence type="ECO:0000256" key="3">
    <source>
        <dbReference type="ARBA" id="ARBA00023319"/>
    </source>
</evidence>
<feature type="domain" description="Ig-like" evidence="4">
    <location>
        <begin position="102"/>
        <end position="187"/>
    </location>
</feature>
<protein>
    <submittedName>
        <fullName evidence="5">Hemicentin-1-like</fullName>
    </submittedName>
</protein>
<dbReference type="InterPro" id="IPR013098">
    <property type="entry name" value="Ig_I-set"/>
</dbReference>
<organism evidence="5 6">
    <name type="scientific">Elysia marginata</name>
    <dbReference type="NCBI Taxonomy" id="1093978"/>
    <lineage>
        <taxon>Eukaryota</taxon>
        <taxon>Metazoa</taxon>
        <taxon>Spiralia</taxon>
        <taxon>Lophotrochozoa</taxon>
        <taxon>Mollusca</taxon>
        <taxon>Gastropoda</taxon>
        <taxon>Heterobranchia</taxon>
        <taxon>Euthyneura</taxon>
        <taxon>Panpulmonata</taxon>
        <taxon>Sacoglossa</taxon>
        <taxon>Placobranchoidea</taxon>
        <taxon>Plakobranchidae</taxon>
        <taxon>Elysia</taxon>
    </lineage>
</organism>
<feature type="domain" description="Ig-like" evidence="4">
    <location>
        <begin position="192"/>
        <end position="280"/>
    </location>
</feature>
<accession>A0AAV4F6W0</accession>
<keyword evidence="1" id="KW-0677">Repeat</keyword>
<dbReference type="PANTHER" id="PTHR44170:SF6">
    <property type="entry name" value="CONTACTIN"/>
    <property type="match status" value="1"/>
</dbReference>
<gene>
    <name evidence="5" type="ORF">ElyMa_005615800</name>
</gene>
<dbReference type="InterPro" id="IPR003598">
    <property type="entry name" value="Ig_sub2"/>
</dbReference>
<sequence length="286" mass="31225">MQILFYHSQRPTIAIKPRQQTFVTGTSRNISCTARGHPEPIFSWQRDGETVEQNARVLFDPASGLIEFRNLGPGDAGDYECVATNEAGVDSGLARLTYIEAPKIREIDTKVLVAVGDDAVLKCIADGIPLPNTTWYRADRMLMSAYNVEVNPLGQLIIRGVQDPDAGEYKCVVQNEAGSDSEEAVLEVGAAPEILQPPENIGMDIETNGTLPCQAIGRPPPKISWRRIDGRPIDFAGRFRQLPSGSLQITRIHPDDEGVYTCIAQNAFGLKDAAAYVSVTGIGRWS</sequence>